<evidence type="ECO:0000313" key="3">
    <source>
        <dbReference type="Proteomes" id="UP000266328"/>
    </source>
</evidence>
<dbReference type="OrthoDB" id="9774653at2"/>
<dbReference type="EMBL" id="QXIS01000014">
    <property type="protein sequence ID" value="RIE06372.1"/>
    <property type="molecule type" value="Genomic_DNA"/>
</dbReference>
<dbReference type="AlphaFoldDB" id="A0A398CUN1"/>
<dbReference type="InterPro" id="IPR050664">
    <property type="entry name" value="Octanoyltrans_LipM/LipL"/>
</dbReference>
<dbReference type="InterPro" id="IPR045864">
    <property type="entry name" value="aa-tRNA-synth_II/BPL/LPL"/>
</dbReference>
<dbReference type="SUPFAM" id="SSF55681">
    <property type="entry name" value="Class II aaRS and biotin synthetases"/>
    <property type="match status" value="1"/>
</dbReference>
<dbReference type="Pfam" id="PF21948">
    <property type="entry name" value="LplA-B_cat"/>
    <property type="match status" value="1"/>
</dbReference>
<dbReference type="CDD" id="cd16443">
    <property type="entry name" value="LplA"/>
    <property type="match status" value="1"/>
</dbReference>
<accession>A0A398CUN1</accession>
<dbReference type="GO" id="GO:0016874">
    <property type="term" value="F:ligase activity"/>
    <property type="evidence" value="ECO:0007669"/>
    <property type="project" value="UniProtKB-KW"/>
</dbReference>
<dbReference type="Proteomes" id="UP000266328">
    <property type="component" value="Unassembled WGS sequence"/>
</dbReference>
<proteinExistence type="predicted"/>
<comment type="caution">
    <text evidence="2">The sequence shown here is derived from an EMBL/GenBank/DDBJ whole genome shotgun (WGS) entry which is preliminary data.</text>
</comment>
<gene>
    <name evidence="2" type="ORF">SMC7_02555</name>
</gene>
<dbReference type="InterPro" id="IPR004143">
    <property type="entry name" value="BPL_LPL_catalytic"/>
</dbReference>
<evidence type="ECO:0000259" key="1">
    <source>
        <dbReference type="PROSITE" id="PS51733"/>
    </source>
</evidence>
<dbReference type="RefSeq" id="WP_119088816.1">
    <property type="nucleotide sequence ID" value="NZ_QXIS01000014.1"/>
</dbReference>
<dbReference type="PANTHER" id="PTHR43679:SF2">
    <property type="entry name" value="OCTANOYL-[GCVH]:PROTEIN N-OCTANOYLTRANSFERASE"/>
    <property type="match status" value="1"/>
</dbReference>
<name>A0A398CUN1_9BACT</name>
<keyword evidence="2" id="KW-0436">Ligase</keyword>
<organism evidence="2 3">
    <name type="scientific">Candidatus Cryosericum terrychapinii</name>
    <dbReference type="NCBI Taxonomy" id="2290919"/>
    <lineage>
        <taxon>Bacteria</taxon>
        <taxon>Pseudomonadati</taxon>
        <taxon>Caldisericota/Cryosericota group</taxon>
        <taxon>Candidatus Cryosericota</taxon>
        <taxon>Candidatus Cryosericia</taxon>
        <taxon>Candidatus Cryosericales</taxon>
        <taxon>Candidatus Cryosericaceae</taxon>
        <taxon>Candidatus Cryosericum</taxon>
    </lineage>
</organism>
<dbReference type="PANTHER" id="PTHR43679">
    <property type="entry name" value="OCTANOYLTRANSFERASE LIPM-RELATED"/>
    <property type="match status" value="1"/>
</dbReference>
<dbReference type="Gene3D" id="3.30.930.10">
    <property type="entry name" value="Bira Bifunctional Protein, Domain 2"/>
    <property type="match status" value="1"/>
</dbReference>
<protein>
    <submittedName>
        <fullName evidence="2">Lipoate--protein ligase family protein</fullName>
    </submittedName>
</protein>
<keyword evidence="3" id="KW-1185">Reference proteome</keyword>
<reference evidence="2 3" key="1">
    <citation type="submission" date="2018-09" db="EMBL/GenBank/DDBJ databases">
        <title>Discovery and Ecogenomic Context for Candidatus Cryosericales, a Global Caldiserica Order Active in Thawing Permafrost.</title>
        <authorList>
            <person name="Martinez M.A."/>
            <person name="Woodcroft B.J."/>
            <person name="Ignacio Espinoza J.C."/>
            <person name="Zayed A."/>
            <person name="Singleton C.M."/>
            <person name="Boyd J."/>
            <person name="Li Y.-F."/>
            <person name="Purvine S."/>
            <person name="Maughan H."/>
            <person name="Hodgkins S.B."/>
            <person name="Anderson D."/>
            <person name="Sederholm M."/>
            <person name="Temperton B."/>
            <person name="Saleska S.R."/>
            <person name="Tyson G.W."/>
            <person name="Rich V.I."/>
        </authorList>
    </citation>
    <scope>NUCLEOTIDE SEQUENCE [LARGE SCALE GENOMIC DNA]</scope>
    <source>
        <strain evidence="2 3">SMC7</strain>
    </source>
</reference>
<sequence length="267" mass="28947">MRTWRCIMSGIGTPYENMATDEALFDTACKSGVPVLRLYGWTPATASLGFAQRASEALDFAELDRRHLPWVRRPTGGRAVLHDMEVTYSVSIPKSDPLYALGLEASYEWICGPIVAALLAVGVSATFAPHGSTGFVSASCFTAPGTTDILACQRKIVGSAQMRTRDGFLQHGSVVLKNDLEKLFAVVRTSQWNVHDAARRAARLMTSVSDEAHRAVPFGEMAEALVAAFSAAEGIRLLPDSLTAREALDASGIVARKYGREEWNALR</sequence>
<evidence type="ECO:0000313" key="2">
    <source>
        <dbReference type="EMBL" id="RIE06372.1"/>
    </source>
</evidence>
<feature type="domain" description="BPL/LPL catalytic" evidence="1">
    <location>
        <begin position="30"/>
        <end position="237"/>
    </location>
</feature>
<dbReference type="PROSITE" id="PS51733">
    <property type="entry name" value="BPL_LPL_CATALYTIC"/>
    <property type="match status" value="1"/>
</dbReference>